<dbReference type="Proteomes" id="UP000291404">
    <property type="component" value="Unassembled WGS sequence"/>
</dbReference>
<keyword evidence="2" id="KW-1185">Reference proteome</keyword>
<protein>
    <submittedName>
        <fullName evidence="1">Uncharacterized protein</fullName>
    </submittedName>
</protein>
<dbReference type="VEuPathDB" id="MicrosporidiaDB:CWI39_2631p0010"/>
<accession>A0A4V6MV73</accession>
<evidence type="ECO:0000313" key="2">
    <source>
        <dbReference type="Proteomes" id="UP000291404"/>
    </source>
</evidence>
<organism evidence="1 2">
    <name type="scientific">Hamiltosporidium magnivora</name>
    <dbReference type="NCBI Taxonomy" id="148818"/>
    <lineage>
        <taxon>Eukaryota</taxon>
        <taxon>Fungi</taxon>
        <taxon>Fungi incertae sedis</taxon>
        <taxon>Microsporidia</taxon>
        <taxon>Dubosqiidae</taxon>
        <taxon>Hamiltosporidium</taxon>
    </lineage>
</organism>
<sequence length="333" mass="39156">MYLEIPYEIGENDDVKECFDKLELDIEDERKGKVIKITSFYYNKIKECTNVKFHPFILYFTTPEPLFNLFTFGRFFEAYKTDEDIKSIIKDISFKLARYDAQRESENISERCNQIHNASEEKCNKICSNMKNSLNQDNKIDIFVSENTKFIKGYSSEANFKSYKKIAENISEPIFRKILKVKDGFEKIYEFSGKKIPSTVRTKDSNKRDQLINALFVFLKNISKTEYHEYISAVLCLKAFCFKEIVTCKQTMPRSIVEILFLADVLKIEFENENKNASAINTYSAKFIGFIRNYLDEQRIEYAKNLVLNTFNHFLLPRTSSILKTFIFVNLFA</sequence>
<feature type="non-terminal residue" evidence="1">
    <location>
        <position position="333"/>
    </location>
</feature>
<evidence type="ECO:0000313" key="1">
    <source>
        <dbReference type="EMBL" id="TBT97381.1"/>
    </source>
</evidence>
<gene>
    <name evidence="1" type="ORF">CWI36_2941p0010</name>
</gene>
<comment type="caution">
    <text evidence="1">The sequence shown here is derived from an EMBL/GenBank/DDBJ whole genome shotgun (WGS) entry which is preliminary data.</text>
</comment>
<reference evidence="1 2" key="1">
    <citation type="submission" date="2017-12" db="EMBL/GenBank/DDBJ databases">
        <authorList>
            <person name="Pombert J.-F."/>
            <person name="Haag K.L."/>
            <person name="Ebert D."/>
        </authorList>
    </citation>
    <scope>NUCLEOTIDE SEQUENCE [LARGE SCALE GENOMIC DNA]</scope>
    <source>
        <strain evidence="1">BE-OM-2</strain>
    </source>
</reference>
<name>A0A4V6MV73_9MICR</name>
<proteinExistence type="predicted"/>
<dbReference type="EMBL" id="PITI01002941">
    <property type="protein sequence ID" value="TBT97381.1"/>
    <property type="molecule type" value="Genomic_DNA"/>
</dbReference>
<dbReference type="AlphaFoldDB" id="A0A4V6MV73"/>
<dbReference type="VEuPathDB" id="MicrosporidiaDB:CWI36_2941p0010"/>